<dbReference type="EMBL" id="FN649760">
    <property type="protein sequence ID" value="CBJ29415.1"/>
    <property type="molecule type" value="Genomic_DNA"/>
</dbReference>
<proteinExistence type="predicted"/>
<dbReference type="AlphaFoldDB" id="D7FKL5"/>
<sequence length="146" mass="15407">MTATEPNHMRSTWVQSVASTVAALSVLVCASVTAPLDAAAASASGQQPVVEALVQLADEEVDWTKLLPDPGQAPGASMIITASKERGGKPSLGASVAMDRLKFPVMMQLFPRNAVGGASWPGDFEEQGTYSVEVRGVFQLNHCFFL</sequence>
<feature type="chain" id="PRO_5003095512" description="PH domain-containing protein" evidence="1">
    <location>
        <begin position="31"/>
        <end position="146"/>
    </location>
</feature>
<name>D7FKL5_ECTSI</name>
<reference evidence="2 3" key="1">
    <citation type="journal article" date="2010" name="Nature">
        <title>The Ectocarpus genome and the independent evolution of multicellularity in brown algae.</title>
        <authorList>
            <person name="Cock J.M."/>
            <person name="Sterck L."/>
            <person name="Rouze P."/>
            <person name="Scornet D."/>
            <person name="Allen A.E."/>
            <person name="Amoutzias G."/>
            <person name="Anthouard V."/>
            <person name="Artiguenave F."/>
            <person name="Aury J.M."/>
            <person name="Badger J.H."/>
            <person name="Beszteri B."/>
            <person name="Billiau K."/>
            <person name="Bonnet E."/>
            <person name="Bothwell J.H."/>
            <person name="Bowler C."/>
            <person name="Boyen C."/>
            <person name="Brownlee C."/>
            <person name="Carrano C.J."/>
            <person name="Charrier B."/>
            <person name="Cho G.Y."/>
            <person name="Coelho S.M."/>
            <person name="Collen J."/>
            <person name="Corre E."/>
            <person name="Da Silva C."/>
            <person name="Delage L."/>
            <person name="Delaroque N."/>
            <person name="Dittami S.M."/>
            <person name="Doulbeau S."/>
            <person name="Elias M."/>
            <person name="Farnham G."/>
            <person name="Gachon C.M."/>
            <person name="Gschloessl B."/>
            <person name="Heesch S."/>
            <person name="Jabbari K."/>
            <person name="Jubin C."/>
            <person name="Kawai H."/>
            <person name="Kimura K."/>
            <person name="Kloareg B."/>
            <person name="Kupper F.C."/>
            <person name="Lang D."/>
            <person name="Le Bail A."/>
            <person name="Leblanc C."/>
            <person name="Lerouge P."/>
            <person name="Lohr M."/>
            <person name="Lopez P.J."/>
            <person name="Martens C."/>
            <person name="Maumus F."/>
            <person name="Michel G."/>
            <person name="Miranda-Saavedra D."/>
            <person name="Morales J."/>
            <person name="Moreau H."/>
            <person name="Motomura T."/>
            <person name="Nagasato C."/>
            <person name="Napoli C.A."/>
            <person name="Nelson D.R."/>
            <person name="Nyvall-Collen P."/>
            <person name="Peters A.F."/>
            <person name="Pommier C."/>
            <person name="Potin P."/>
            <person name="Poulain J."/>
            <person name="Quesneville H."/>
            <person name="Read B."/>
            <person name="Rensing S.A."/>
            <person name="Ritter A."/>
            <person name="Rousvoal S."/>
            <person name="Samanta M."/>
            <person name="Samson G."/>
            <person name="Schroeder D.C."/>
            <person name="Segurens B."/>
            <person name="Strittmatter M."/>
            <person name="Tonon T."/>
            <person name="Tregear J.W."/>
            <person name="Valentin K."/>
            <person name="von Dassow P."/>
            <person name="Yamagishi T."/>
            <person name="Van de Peer Y."/>
            <person name="Wincker P."/>
        </authorList>
    </citation>
    <scope>NUCLEOTIDE SEQUENCE [LARGE SCALE GENOMIC DNA]</scope>
    <source>
        <strain evidence="3">Ec32 / CCAP1310/4</strain>
    </source>
</reference>
<dbReference type="OrthoDB" id="10363060at2759"/>
<feature type="signal peptide" evidence="1">
    <location>
        <begin position="1"/>
        <end position="30"/>
    </location>
</feature>
<keyword evidence="1" id="KW-0732">Signal</keyword>
<evidence type="ECO:0000256" key="1">
    <source>
        <dbReference type="SAM" id="SignalP"/>
    </source>
</evidence>
<dbReference type="InParanoid" id="D7FKL5"/>
<evidence type="ECO:0000313" key="2">
    <source>
        <dbReference type="EMBL" id="CBJ29415.1"/>
    </source>
</evidence>
<keyword evidence="3" id="KW-1185">Reference proteome</keyword>
<evidence type="ECO:0008006" key="4">
    <source>
        <dbReference type="Google" id="ProtNLM"/>
    </source>
</evidence>
<accession>D7FKL5</accession>
<protein>
    <recommendedName>
        <fullName evidence="4">PH domain-containing protein</fullName>
    </recommendedName>
</protein>
<evidence type="ECO:0000313" key="3">
    <source>
        <dbReference type="Proteomes" id="UP000002630"/>
    </source>
</evidence>
<organism evidence="2 3">
    <name type="scientific">Ectocarpus siliculosus</name>
    <name type="common">Brown alga</name>
    <name type="synonym">Conferva siliculosa</name>
    <dbReference type="NCBI Taxonomy" id="2880"/>
    <lineage>
        <taxon>Eukaryota</taxon>
        <taxon>Sar</taxon>
        <taxon>Stramenopiles</taxon>
        <taxon>Ochrophyta</taxon>
        <taxon>PX clade</taxon>
        <taxon>Phaeophyceae</taxon>
        <taxon>Ectocarpales</taxon>
        <taxon>Ectocarpaceae</taxon>
        <taxon>Ectocarpus</taxon>
    </lineage>
</organism>
<gene>
    <name evidence="2" type="ORF">Esi_0146_0027</name>
</gene>
<dbReference type="Proteomes" id="UP000002630">
    <property type="component" value="Unassembled WGS sequence"/>
</dbReference>